<evidence type="ECO:0000256" key="4">
    <source>
        <dbReference type="ARBA" id="ARBA00022692"/>
    </source>
</evidence>
<dbReference type="Pfam" id="PF03814">
    <property type="entry name" value="KdpA"/>
    <property type="match status" value="1"/>
</dbReference>
<dbReference type="PIRSF" id="PIRSF001294">
    <property type="entry name" value="K_ATPaseA"/>
    <property type="match status" value="1"/>
</dbReference>
<sequence length="563" mass="59293">MSAILFMTLVIGGTALLAWPLGRHLKWAMDPTPSLVSTRSKIDRLFLLVGGKAVGKPQGWKQYTLYLLVFNAVMFGLAFALLACQQSLPLNPDGKGALDASLVFNTAVSFTTNTNLQHYSGEVSLSYFSQLFALMWLQFVSAATGIAALAALARGLSGRKHLGNFLMDVQRATFLVLLPLAVIFAVLLVLGGVPMTLEGSAVATTLEGIQQTIARGPVAAFVAIKQLGTNGGGFFGPNATHPLENPGLFTDVLSMVMIILIPMACVWMYGRIVGSRRHAAVIFGVMLALLLLKAGSAVYFETAPTQALAGLPVEQTVGNLEGKELRLGAATGPLWGVLTTSTSNGSVGAMQNSLNPLTGLCALVGMWLNATFGGVGVGMINMFVFIVIAVFVAGLMVGRTPEYLGRKIEPREMKLAAIALICHPLFILVGTALFAATAWGIDTVNNAGPRGFTEILYEFSSAAANNGSGYEGLGDGTAPWNIATGLVMLLGRYLPIILPLAIAGSLAAKKPVAESAGTLRTDGLTFGIMMLATIIFIGALTFFPVALLGPIAEHLAYMHYPLI</sequence>
<evidence type="ECO:0000256" key="9">
    <source>
        <dbReference type="HAMAP-Rule" id="MF_00275"/>
    </source>
</evidence>
<name>A0A842HIN8_9BACT</name>
<dbReference type="Proteomes" id="UP000546464">
    <property type="component" value="Unassembled WGS sequence"/>
</dbReference>
<keyword evidence="5 9" id="KW-0630">Potassium</keyword>
<gene>
    <name evidence="9 10" type="primary">kdpA</name>
    <name evidence="10" type="ORF">H5P28_14410</name>
</gene>
<comment type="caution">
    <text evidence="9">Lacks conserved residue(s) required for the propagation of feature annotation.</text>
</comment>
<feature type="transmembrane region" description="Helical" evidence="9">
    <location>
        <begin position="482"/>
        <end position="503"/>
    </location>
</feature>
<feature type="transmembrane region" description="Helical" evidence="9">
    <location>
        <begin position="63"/>
        <end position="84"/>
    </location>
</feature>
<keyword evidence="7 9" id="KW-0406">Ion transport</keyword>
<dbReference type="GO" id="GO:0008556">
    <property type="term" value="F:P-type potassium transmembrane transporter activity"/>
    <property type="evidence" value="ECO:0007669"/>
    <property type="project" value="InterPro"/>
</dbReference>
<dbReference type="InterPro" id="IPR004623">
    <property type="entry name" value="KdpA"/>
</dbReference>
<comment type="similarity">
    <text evidence="9">Belongs to the KdpA family.</text>
</comment>
<dbReference type="GO" id="GO:0005886">
    <property type="term" value="C:plasma membrane"/>
    <property type="evidence" value="ECO:0007669"/>
    <property type="project" value="UniProtKB-SubCell"/>
</dbReference>
<dbReference type="EMBL" id="JACHVB010000042">
    <property type="protein sequence ID" value="MBC2595456.1"/>
    <property type="molecule type" value="Genomic_DNA"/>
</dbReference>
<evidence type="ECO:0000256" key="7">
    <source>
        <dbReference type="ARBA" id="ARBA00023065"/>
    </source>
</evidence>
<organism evidence="10 11">
    <name type="scientific">Ruficoccus amylovorans</name>
    <dbReference type="NCBI Taxonomy" id="1804625"/>
    <lineage>
        <taxon>Bacteria</taxon>
        <taxon>Pseudomonadati</taxon>
        <taxon>Verrucomicrobiota</taxon>
        <taxon>Opitutia</taxon>
        <taxon>Puniceicoccales</taxon>
        <taxon>Cerasicoccaceae</taxon>
        <taxon>Ruficoccus</taxon>
    </lineage>
</organism>
<evidence type="ECO:0000256" key="3">
    <source>
        <dbReference type="ARBA" id="ARBA00022538"/>
    </source>
</evidence>
<feature type="transmembrane region" description="Helical" evidence="9">
    <location>
        <begin position="372"/>
        <end position="397"/>
    </location>
</feature>
<keyword evidence="1 9" id="KW-0813">Transport</keyword>
<comment type="caution">
    <text evidence="10">The sequence shown here is derived from an EMBL/GenBank/DDBJ whole genome shotgun (WGS) entry which is preliminary data.</text>
</comment>
<feature type="transmembrane region" description="Helical" evidence="9">
    <location>
        <begin position="252"/>
        <end position="269"/>
    </location>
</feature>
<feature type="transmembrane region" description="Helical" evidence="9">
    <location>
        <begin position="418"/>
        <end position="441"/>
    </location>
</feature>
<feature type="transmembrane region" description="Helical" evidence="9">
    <location>
        <begin position="133"/>
        <end position="153"/>
    </location>
</feature>
<evidence type="ECO:0000256" key="5">
    <source>
        <dbReference type="ARBA" id="ARBA00022958"/>
    </source>
</evidence>
<dbReference type="NCBIfam" id="TIGR00680">
    <property type="entry name" value="kdpA"/>
    <property type="match status" value="1"/>
</dbReference>
<dbReference type="HAMAP" id="MF_00275">
    <property type="entry name" value="KdpA"/>
    <property type="match status" value="1"/>
</dbReference>
<dbReference type="PANTHER" id="PTHR30607">
    <property type="entry name" value="POTASSIUM-TRANSPORTING ATPASE A CHAIN"/>
    <property type="match status" value="1"/>
</dbReference>
<keyword evidence="4 9" id="KW-0812">Transmembrane</keyword>
<evidence type="ECO:0000256" key="2">
    <source>
        <dbReference type="ARBA" id="ARBA00022475"/>
    </source>
</evidence>
<proteinExistence type="inferred from homology"/>
<dbReference type="PANTHER" id="PTHR30607:SF2">
    <property type="entry name" value="POTASSIUM-TRANSPORTING ATPASE POTASSIUM-BINDING SUBUNIT"/>
    <property type="match status" value="1"/>
</dbReference>
<comment type="function">
    <text evidence="9">Part of the high-affinity ATP-driven potassium transport (or Kdp) system, which catalyzes the hydrolysis of ATP coupled with the electrogenic transport of potassium into the cytoplasm. This subunit binds the extracellular potassium ions and delivers the ions to the membrane domain of KdpB through an intramembrane tunnel.</text>
</comment>
<keyword evidence="6 9" id="KW-1133">Transmembrane helix</keyword>
<evidence type="ECO:0000313" key="10">
    <source>
        <dbReference type="EMBL" id="MBC2595456.1"/>
    </source>
</evidence>
<feature type="transmembrane region" description="Helical" evidence="9">
    <location>
        <begin position="281"/>
        <end position="300"/>
    </location>
</feature>
<dbReference type="RefSeq" id="WP_185676412.1">
    <property type="nucleotide sequence ID" value="NZ_JACHVB010000042.1"/>
</dbReference>
<keyword evidence="11" id="KW-1185">Reference proteome</keyword>
<comment type="subunit">
    <text evidence="9">The system is composed of three essential subunits: KdpA, KdpB and KdpC.</text>
</comment>
<feature type="transmembrane region" description="Helical" evidence="9">
    <location>
        <begin position="524"/>
        <end position="552"/>
    </location>
</feature>
<keyword evidence="2 9" id="KW-1003">Cell membrane</keyword>
<evidence type="ECO:0000256" key="8">
    <source>
        <dbReference type="ARBA" id="ARBA00023136"/>
    </source>
</evidence>
<dbReference type="GO" id="GO:0030955">
    <property type="term" value="F:potassium ion binding"/>
    <property type="evidence" value="ECO:0007669"/>
    <property type="project" value="UniProtKB-UniRule"/>
</dbReference>
<evidence type="ECO:0000313" key="11">
    <source>
        <dbReference type="Proteomes" id="UP000546464"/>
    </source>
</evidence>
<evidence type="ECO:0000256" key="6">
    <source>
        <dbReference type="ARBA" id="ARBA00022989"/>
    </source>
</evidence>
<keyword evidence="8 9" id="KW-0472">Membrane</keyword>
<feature type="transmembrane region" description="Helical" evidence="9">
    <location>
        <begin position="174"/>
        <end position="197"/>
    </location>
</feature>
<accession>A0A842HIN8</accession>
<keyword evidence="3 9" id="KW-0633">Potassium transport</keyword>
<comment type="subcellular location">
    <subcellularLocation>
        <location evidence="9">Cell membrane</location>
        <topology evidence="9">Multi-pass membrane protein</topology>
    </subcellularLocation>
</comment>
<protein>
    <recommendedName>
        <fullName evidence="9">Potassium-transporting ATPase potassium-binding subunit</fullName>
    </recommendedName>
    <alternativeName>
        <fullName evidence="9">ATP phosphohydrolase [potassium-transporting] A chain</fullName>
    </alternativeName>
    <alternativeName>
        <fullName evidence="9">Potassium-binding and translocating subunit A</fullName>
    </alternativeName>
    <alternativeName>
        <fullName evidence="9">Potassium-translocating ATPase A chain</fullName>
    </alternativeName>
</protein>
<reference evidence="10 11" key="1">
    <citation type="submission" date="2020-07" db="EMBL/GenBank/DDBJ databases">
        <authorList>
            <person name="Feng X."/>
        </authorList>
    </citation>
    <scope>NUCLEOTIDE SEQUENCE [LARGE SCALE GENOMIC DNA]</scope>
    <source>
        <strain evidence="10 11">JCM31066</strain>
    </source>
</reference>
<evidence type="ECO:0000256" key="1">
    <source>
        <dbReference type="ARBA" id="ARBA00022448"/>
    </source>
</evidence>
<dbReference type="AlphaFoldDB" id="A0A842HIN8"/>